<keyword evidence="2" id="KW-1185">Reference proteome</keyword>
<protein>
    <submittedName>
        <fullName evidence="1">Uncharacterized protein</fullName>
    </submittedName>
</protein>
<proteinExistence type="predicted"/>
<dbReference type="EMBL" id="CM039427">
    <property type="protein sequence ID" value="KAI4353178.1"/>
    <property type="molecule type" value="Genomic_DNA"/>
</dbReference>
<sequence length="262" mass="29667">MKELEIQSKQLELQMLKLRLQSLESKESNGPTQSLSPKKQKVAEGVRAFHDNQGSTGPKEEEDTSPILQDPSQEVKGIQTPVSSTLDLHPQEDKNGAYQAQRTSQVQSLVHKSSDQMPWLKNIVVYNGPQSGIYTDFAIANSMVQGKKGIIYKSFLTYESAKKCYSDYQEIHSSNLNKTPLITPAMLTQPKISFANTLQQKNKKTSFQNLGRIPQSKAENSFKLKIDLNSFQRMFFKARVQADEILTEKFFTSLRSILLWTS</sequence>
<organism evidence="1 2">
    <name type="scientific">Bauhinia variegata</name>
    <name type="common">Purple orchid tree</name>
    <name type="synonym">Phanera variegata</name>
    <dbReference type="NCBI Taxonomy" id="167791"/>
    <lineage>
        <taxon>Eukaryota</taxon>
        <taxon>Viridiplantae</taxon>
        <taxon>Streptophyta</taxon>
        <taxon>Embryophyta</taxon>
        <taxon>Tracheophyta</taxon>
        <taxon>Spermatophyta</taxon>
        <taxon>Magnoliopsida</taxon>
        <taxon>eudicotyledons</taxon>
        <taxon>Gunneridae</taxon>
        <taxon>Pentapetalae</taxon>
        <taxon>rosids</taxon>
        <taxon>fabids</taxon>
        <taxon>Fabales</taxon>
        <taxon>Fabaceae</taxon>
        <taxon>Cercidoideae</taxon>
        <taxon>Cercideae</taxon>
        <taxon>Bauhiniinae</taxon>
        <taxon>Bauhinia</taxon>
    </lineage>
</organism>
<reference evidence="1 2" key="1">
    <citation type="journal article" date="2022" name="DNA Res.">
        <title>Chromosomal-level genome assembly of the orchid tree Bauhinia variegata (Leguminosae; Cercidoideae) supports the allotetraploid origin hypothesis of Bauhinia.</title>
        <authorList>
            <person name="Zhong Y."/>
            <person name="Chen Y."/>
            <person name="Zheng D."/>
            <person name="Pang J."/>
            <person name="Liu Y."/>
            <person name="Luo S."/>
            <person name="Meng S."/>
            <person name="Qian L."/>
            <person name="Wei D."/>
            <person name="Dai S."/>
            <person name="Zhou R."/>
        </authorList>
    </citation>
    <scope>NUCLEOTIDE SEQUENCE [LARGE SCALE GENOMIC DNA]</scope>
    <source>
        <strain evidence="1">BV-YZ2020</strain>
    </source>
</reference>
<evidence type="ECO:0000313" key="1">
    <source>
        <dbReference type="EMBL" id="KAI4353178.1"/>
    </source>
</evidence>
<evidence type="ECO:0000313" key="2">
    <source>
        <dbReference type="Proteomes" id="UP000828941"/>
    </source>
</evidence>
<accession>A0ACB9PXG3</accession>
<dbReference type="Proteomes" id="UP000828941">
    <property type="component" value="Chromosome 2"/>
</dbReference>
<comment type="caution">
    <text evidence="1">The sequence shown here is derived from an EMBL/GenBank/DDBJ whole genome shotgun (WGS) entry which is preliminary data.</text>
</comment>
<name>A0ACB9PXG3_BAUVA</name>
<gene>
    <name evidence="1" type="ORF">L6164_002146</name>
</gene>